<dbReference type="EMBL" id="LR796787">
    <property type="protein sequence ID" value="CAB4166339.1"/>
    <property type="molecule type" value="Genomic_DNA"/>
</dbReference>
<sequence length="87" mass="10090">MTCFILIRTPKKVSSDLQEDNMTLPYDMARCEAKKCEQRHKCARFTSPWRPGYQLVRDFEAFLIPDKGCDSFIGAENESKKDRPGNK</sequence>
<reference evidence="1" key="1">
    <citation type="submission" date="2020-04" db="EMBL/GenBank/DDBJ databases">
        <authorList>
            <person name="Chiriac C."/>
            <person name="Salcher M."/>
            <person name="Ghai R."/>
            <person name="Kavagutti S V."/>
        </authorList>
    </citation>
    <scope>NUCLEOTIDE SEQUENCE</scope>
</reference>
<gene>
    <name evidence="1" type="ORF">UFOVP835_29</name>
</gene>
<proteinExistence type="predicted"/>
<protein>
    <submittedName>
        <fullName evidence="1">Uncharacterized protein</fullName>
    </submittedName>
</protein>
<organism evidence="1">
    <name type="scientific">uncultured Caudovirales phage</name>
    <dbReference type="NCBI Taxonomy" id="2100421"/>
    <lineage>
        <taxon>Viruses</taxon>
        <taxon>Duplodnaviria</taxon>
        <taxon>Heunggongvirae</taxon>
        <taxon>Uroviricota</taxon>
        <taxon>Caudoviricetes</taxon>
        <taxon>Peduoviridae</taxon>
        <taxon>Maltschvirus</taxon>
        <taxon>Maltschvirus maltsch</taxon>
    </lineage>
</organism>
<accession>A0A6J5P3E1</accession>
<evidence type="ECO:0000313" key="1">
    <source>
        <dbReference type="EMBL" id="CAB4166339.1"/>
    </source>
</evidence>
<name>A0A6J5P3E1_9CAUD</name>